<evidence type="ECO:0000256" key="14">
    <source>
        <dbReference type="ARBA" id="ARBA00079309"/>
    </source>
</evidence>
<dbReference type="Pfam" id="PF13909">
    <property type="entry name" value="zf-H2C2_5"/>
    <property type="match status" value="1"/>
</dbReference>
<feature type="domain" description="C2H2-type" evidence="17">
    <location>
        <begin position="260"/>
        <end position="287"/>
    </location>
</feature>
<dbReference type="GO" id="GO:0008270">
    <property type="term" value="F:zinc ion binding"/>
    <property type="evidence" value="ECO:0007669"/>
    <property type="project" value="UniProtKB-KW"/>
</dbReference>
<dbReference type="Proteomes" id="UP000551758">
    <property type="component" value="Unassembled WGS sequence"/>
</dbReference>
<protein>
    <recommendedName>
        <fullName evidence="13">Zinc finger protein ZFAT</fullName>
    </recommendedName>
    <alternativeName>
        <fullName evidence="14">Zinc finger protein 406</fullName>
    </alternativeName>
</protein>
<dbReference type="FunFam" id="3.30.160.60:FF:000306">
    <property type="entry name" value="Zinc finger and AT-hook domain containing"/>
    <property type="match status" value="1"/>
</dbReference>
<keyword evidence="7" id="KW-0862">Zinc</keyword>
<feature type="compositionally biased region" description="Polar residues" evidence="16">
    <location>
        <begin position="496"/>
        <end position="505"/>
    </location>
</feature>
<evidence type="ECO:0000313" key="18">
    <source>
        <dbReference type="EMBL" id="KAF5915304.1"/>
    </source>
</evidence>
<sequence length="1173" mass="130935">MALESNESDLELEKKYKEDDREKAPKRPRTQRTEKVQKISSGKETGQTAGAKKPIISVVLTAHEAIPGATKIVPVEAGPPETGGANPETTTADLAPRRGYQEYAIQQTPYEQPMKSSRLGPTQLKIFTCEYCNKVFKFKHSLQAHLRIHTNEKPYKCSQCSYASAIKANLNVHLRKHTGEKFACDYCSFTCLSKGHLKVHIERVHKKIKQHCRFCKKKYSDVKNLIKHIRDVHDPQDKKVKEALDELCLMTREGKRQLLYDCHICERKFKNELDRDRHMLVHGDKWPFACELCGHGATKYQALELHVRKHPFVYVCAICLKKFVSSIRLRSHIKEAHEAAQETLVFTSSINQSFCLLEPGGDIQQEALGGQLQLAEEEFVFQGVNAPKEAACPGDAQPEEARKEPEAPVEVPAPPVHLATPPAGSAALPPCEPEATVVSSDLHPHAVVSDEFLLKNDTSSAEAHTAPEKTLDAQHGGSAQAQGEEVTLLLSKAKSTEANLETQGARSPPGEGQKMAALPSDGPDPSRCLRSNPAEASDLPPGAGGRDMALCQPASCPPASEHRAGITAFMKILDSLQKRRMNTGLCERIRKVYGDLECEYCGKLFWYQVHFDMHVRTHTREHLYYCSQCHYSSITKNCLKRHVIQKHSNILLKCPTDGCDYSTPDKYKLQAHLKVHAELLLLIFTMHKMKLQKLDVLPQFSGIQITDMVAVCPPTKSEILKHRLKTDKNKEVVKELYNLGLPVFFRTHVPCPLSASGGLMVQPRYFLARDADAQPPGHIPVPHGQQGSVHLLVQQLVHLVAQRCRPRRRLPRAESRAPSFDKFALMLPHLVVLPDGDAESESKNETHTHSPWLSKSLAAASPTSCLESRSTQDRLIKSHIKTNHPGKHHMSAALNGNKEREDMKVSMSTISEVLGRRVQLKGLIGKRAMKCPYCDFYFMKNGSDLQRHIWAHEVQLNSMNELLRACALSRPWGEEVCTIPCDALKSNLKAHMNRHSTEKTHLCDMCGKKFKSKGTLKSHKLLHTADVWFEAPIPSPAETVGVPAGRKEHLCGRISILKEQRDLACFLTARRSVLELCLTSTSARETLTLCEGLVNTPYSEINKLASNEKRLSPEPGRSGGSTGPCGRVRRALTGPGRAPWPRAWLRDLCSVLKGFQEMWHVSNQGPRTDGCQL</sequence>
<evidence type="ECO:0000313" key="19">
    <source>
        <dbReference type="Proteomes" id="UP000551758"/>
    </source>
</evidence>
<feature type="domain" description="C2H2-type" evidence="17">
    <location>
        <begin position="155"/>
        <end position="182"/>
    </location>
</feature>
<dbReference type="SUPFAM" id="SSF57667">
    <property type="entry name" value="beta-beta-alpha zinc fingers"/>
    <property type="match status" value="5"/>
</dbReference>
<evidence type="ECO:0000256" key="6">
    <source>
        <dbReference type="ARBA" id="ARBA00022771"/>
    </source>
</evidence>
<proteinExistence type="predicted"/>
<feature type="compositionally biased region" description="Polar residues" evidence="16">
    <location>
        <begin position="38"/>
        <end position="48"/>
    </location>
</feature>
<evidence type="ECO:0000256" key="5">
    <source>
        <dbReference type="ARBA" id="ARBA00022737"/>
    </source>
</evidence>
<feature type="domain" description="C2H2-type" evidence="17">
    <location>
        <begin position="288"/>
        <end position="310"/>
    </location>
</feature>
<dbReference type="FunFam" id="3.30.160.60:FF:000255">
    <property type="entry name" value="Zinc finger and AT-hook domain containing"/>
    <property type="match status" value="1"/>
</dbReference>
<comment type="subcellular location">
    <subcellularLocation>
        <location evidence="2">Cytoplasm</location>
        <location evidence="2">Cytosol</location>
    </subcellularLocation>
    <subcellularLocation>
        <location evidence="1">Nucleus</location>
    </subcellularLocation>
</comment>
<feature type="domain" description="C2H2-type" evidence="17">
    <location>
        <begin position="127"/>
        <end position="154"/>
    </location>
</feature>
<dbReference type="PANTHER" id="PTHR24408">
    <property type="entry name" value="ZINC FINGER PROTEIN"/>
    <property type="match status" value="1"/>
</dbReference>
<feature type="region of interest" description="Disordered" evidence="16">
    <location>
        <begin position="458"/>
        <end position="544"/>
    </location>
</feature>
<dbReference type="PANTHER" id="PTHR24408:SF21">
    <property type="entry name" value="ZINC FINGER PROTEIN"/>
    <property type="match status" value="1"/>
</dbReference>
<feature type="domain" description="C2H2-type" evidence="17">
    <location>
        <begin position="596"/>
        <end position="623"/>
    </location>
</feature>
<evidence type="ECO:0000256" key="3">
    <source>
        <dbReference type="ARBA" id="ARBA00022490"/>
    </source>
</evidence>
<dbReference type="PROSITE" id="PS50157">
    <property type="entry name" value="ZINC_FINGER_C2H2_2"/>
    <property type="match status" value="8"/>
</dbReference>
<evidence type="ECO:0000256" key="4">
    <source>
        <dbReference type="ARBA" id="ARBA00022723"/>
    </source>
</evidence>
<evidence type="ECO:0000256" key="12">
    <source>
        <dbReference type="ARBA" id="ARBA00055129"/>
    </source>
</evidence>
<accession>A0A7J7EI52</accession>
<dbReference type="FunFam" id="3.30.160.60:FF:000327">
    <property type="entry name" value="Zinc finger and AT-hook domain containing"/>
    <property type="match status" value="1"/>
</dbReference>
<keyword evidence="19" id="KW-1185">Reference proteome</keyword>
<keyword evidence="6 15" id="KW-0863">Zinc-finger</keyword>
<name>A0A7J7EI52_DICBM</name>
<keyword evidence="4" id="KW-0479">Metal-binding</keyword>
<dbReference type="PROSITE" id="PS00028">
    <property type="entry name" value="ZINC_FINGER_C2H2_1"/>
    <property type="match status" value="7"/>
</dbReference>
<dbReference type="GO" id="GO:0005634">
    <property type="term" value="C:nucleus"/>
    <property type="evidence" value="ECO:0007669"/>
    <property type="project" value="UniProtKB-SubCell"/>
</dbReference>
<dbReference type="GO" id="GO:0005829">
    <property type="term" value="C:cytosol"/>
    <property type="evidence" value="ECO:0007669"/>
    <property type="project" value="UniProtKB-SubCell"/>
</dbReference>
<evidence type="ECO:0000256" key="2">
    <source>
        <dbReference type="ARBA" id="ARBA00004514"/>
    </source>
</evidence>
<dbReference type="InterPro" id="IPR036236">
    <property type="entry name" value="Znf_C2H2_sf"/>
</dbReference>
<evidence type="ECO:0000256" key="15">
    <source>
        <dbReference type="PROSITE-ProRule" id="PRU00042"/>
    </source>
</evidence>
<evidence type="ECO:0000256" key="11">
    <source>
        <dbReference type="ARBA" id="ARBA00023242"/>
    </source>
</evidence>
<dbReference type="FunFam" id="3.30.160.60:FF:001388">
    <property type="entry name" value="Zinc finger and AT-hook domain containing"/>
    <property type="match status" value="1"/>
</dbReference>
<dbReference type="FunFam" id="3.30.160.60:FF:000442">
    <property type="entry name" value="Zinc finger and AT-hook domain containing"/>
    <property type="match status" value="1"/>
</dbReference>
<keyword evidence="5" id="KW-0677">Repeat</keyword>
<dbReference type="EMBL" id="JACDTQ010002883">
    <property type="protein sequence ID" value="KAF5915304.1"/>
    <property type="molecule type" value="Genomic_DNA"/>
</dbReference>
<keyword evidence="11" id="KW-0539">Nucleus</keyword>
<evidence type="ECO:0000256" key="8">
    <source>
        <dbReference type="ARBA" id="ARBA00023015"/>
    </source>
</evidence>
<reference evidence="18 19" key="1">
    <citation type="journal article" date="2020" name="Mol. Biol. Evol.">
        <title>Interspecific Gene Flow and the Evolution of Specialization in Black and White Rhinoceros.</title>
        <authorList>
            <person name="Moodley Y."/>
            <person name="Westbury M.V."/>
            <person name="Russo I.M."/>
            <person name="Gopalakrishnan S."/>
            <person name="Rakotoarivelo A."/>
            <person name="Olsen R.A."/>
            <person name="Prost S."/>
            <person name="Tunstall T."/>
            <person name="Ryder O.A."/>
            <person name="Dalen L."/>
            <person name="Bruford M.W."/>
        </authorList>
    </citation>
    <scope>NUCLEOTIDE SEQUENCE [LARGE SCALE GENOMIC DNA]</scope>
    <source>
        <strain evidence="18">SBR-YM</strain>
        <tissue evidence="18">Skin</tissue>
    </source>
</reference>
<feature type="region of interest" description="Disordered" evidence="16">
    <location>
        <begin position="1106"/>
        <end position="1133"/>
    </location>
</feature>
<dbReference type="Pfam" id="PF00096">
    <property type="entry name" value="zf-C2H2"/>
    <property type="match status" value="2"/>
</dbReference>
<dbReference type="GO" id="GO:0000981">
    <property type="term" value="F:DNA-binding transcription factor activity, RNA polymerase II-specific"/>
    <property type="evidence" value="ECO:0007669"/>
    <property type="project" value="TreeGrafter"/>
</dbReference>
<keyword evidence="3" id="KW-0963">Cytoplasm</keyword>
<evidence type="ECO:0000256" key="13">
    <source>
        <dbReference type="ARBA" id="ARBA00071552"/>
    </source>
</evidence>
<feature type="compositionally biased region" description="Basic and acidic residues" evidence="16">
    <location>
        <begin position="11"/>
        <end position="37"/>
    </location>
</feature>
<feature type="region of interest" description="Disordered" evidence="16">
    <location>
        <begin position="73"/>
        <end position="92"/>
    </location>
</feature>
<gene>
    <name evidence="18" type="ORF">HPG69_011769</name>
</gene>
<dbReference type="AlphaFoldDB" id="A0A7J7EI52"/>
<organism evidence="18 19">
    <name type="scientific">Diceros bicornis minor</name>
    <name type="common">South-central black rhinoceros</name>
    <dbReference type="NCBI Taxonomy" id="77932"/>
    <lineage>
        <taxon>Eukaryota</taxon>
        <taxon>Metazoa</taxon>
        <taxon>Chordata</taxon>
        <taxon>Craniata</taxon>
        <taxon>Vertebrata</taxon>
        <taxon>Euteleostomi</taxon>
        <taxon>Mammalia</taxon>
        <taxon>Eutheria</taxon>
        <taxon>Laurasiatheria</taxon>
        <taxon>Perissodactyla</taxon>
        <taxon>Rhinocerotidae</taxon>
        <taxon>Diceros</taxon>
    </lineage>
</organism>
<evidence type="ECO:0000256" key="7">
    <source>
        <dbReference type="ARBA" id="ARBA00022833"/>
    </source>
</evidence>
<keyword evidence="9" id="KW-0238">DNA-binding</keyword>
<dbReference type="FunFam" id="3.30.160.60:FF:000401">
    <property type="entry name" value="Zinc finger and AT-hook domain containing"/>
    <property type="match status" value="1"/>
</dbReference>
<keyword evidence="10" id="KW-0804">Transcription</keyword>
<dbReference type="Gene3D" id="3.30.160.60">
    <property type="entry name" value="Classic Zinc Finger"/>
    <property type="match status" value="7"/>
</dbReference>
<dbReference type="SMART" id="SM00355">
    <property type="entry name" value="ZnF_C2H2"/>
    <property type="match status" value="12"/>
</dbReference>
<dbReference type="GO" id="GO:0043565">
    <property type="term" value="F:sequence-specific DNA binding"/>
    <property type="evidence" value="ECO:0007669"/>
    <property type="project" value="TreeGrafter"/>
</dbReference>
<evidence type="ECO:0000256" key="9">
    <source>
        <dbReference type="ARBA" id="ARBA00023125"/>
    </source>
</evidence>
<keyword evidence="8" id="KW-0805">Transcription regulation</keyword>
<evidence type="ECO:0000256" key="16">
    <source>
        <dbReference type="SAM" id="MobiDB-lite"/>
    </source>
</evidence>
<evidence type="ECO:0000256" key="1">
    <source>
        <dbReference type="ARBA" id="ARBA00004123"/>
    </source>
</evidence>
<feature type="domain" description="C2H2-type" evidence="17">
    <location>
        <begin position="210"/>
        <end position="238"/>
    </location>
</feature>
<feature type="region of interest" description="Disordered" evidence="16">
    <location>
        <begin position="391"/>
        <end position="414"/>
    </location>
</feature>
<evidence type="ECO:0000259" key="17">
    <source>
        <dbReference type="PROSITE" id="PS50157"/>
    </source>
</evidence>
<feature type="domain" description="C2H2-type" evidence="17">
    <location>
        <begin position="314"/>
        <end position="342"/>
    </location>
</feature>
<feature type="domain" description="C2H2-type" evidence="17">
    <location>
        <begin position="1001"/>
        <end position="1028"/>
    </location>
</feature>
<dbReference type="InterPro" id="IPR013087">
    <property type="entry name" value="Znf_C2H2_type"/>
</dbReference>
<evidence type="ECO:0000256" key="10">
    <source>
        <dbReference type="ARBA" id="ARBA00023163"/>
    </source>
</evidence>
<feature type="region of interest" description="Disordered" evidence="16">
    <location>
        <begin position="1"/>
        <end position="48"/>
    </location>
</feature>
<feature type="compositionally biased region" description="Acidic residues" evidence="16">
    <location>
        <begin position="1"/>
        <end position="10"/>
    </location>
</feature>
<comment type="function">
    <text evidence="12">May be involved in transcriptional regulation. Overexpression causes down-regulation of a number of genes involved in the immune response. Some genes are also up-regulated.</text>
</comment>
<comment type="caution">
    <text evidence="18">The sequence shown here is derived from an EMBL/GenBank/DDBJ whole genome shotgun (WGS) entry which is preliminary data.</text>
</comment>